<evidence type="ECO:0000256" key="2">
    <source>
        <dbReference type="SAM" id="Phobius"/>
    </source>
</evidence>
<keyword evidence="4" id="KW-1185">Reference proteome</keyword>
<dbReference type="EMBL" id="JAVDYB010000001">
    <property type="protein sequence ID" value="MDR7280394.1"/>
    <property type="molecule type" value="Genomic_DNA"/>
</dbReference>
<evidence type="ECO:0000313" key="4">
    <source>
        <dbReference type="Proteomes" id="UP001183643"/>
    </source>
</evidence>
<dbReference type="Proteomes" id="UP001183643">
    <property type="component" value="Unassembled WGS sequence"/>
</dbReference>
<protein>
    <submittedName>
        <fullName evidence="3">Type IV secretory pathway VirB10-like protein</fullName>
    </submittedName>
</protein>
<feature type="region of interest" description="Disordered" evidence="1">
    <location>
        <begin position="85"/>
        <end position="179"/>
    </location>
</feature>
<sequence length="271" mass="27970">MRNEGTEPTAEGPEPDDGSTYTSAVAHRPRRPKQQLIAGAAGVLAVLGVGGVILATQGRNEPVAISTADPAPPPGVATVVPSVPLIPTASGLPVPPSATAGAAPSAPAPAPVSPRPGAAAPTAATRAVPAPAATARSERNEQPGAAALPQPSKTLRAQPQSTAVKDSEVQVVQTASPDDKERLKVASARADLTGYRELSWVTEENERIGDVRCTNRIRLSPDLPAQPRSTLLICWRVSATRSVYTVAVNVDGKPSRVRSIEALEAAWRKLG</sequence>
<feature type="compositionally biased region" description="Low complexity" evidence="1">
    <location>
        <begin position="115"/>
        <end position="135"/>
    </location>
</feature>
<feature type="transmembrane region" description="Helical" evidence="2">
    <location>
        <begin position="36"/>
        <end position="56"/>
    </location>
</feature>
<comment type="caution">
    <text evidence="3">The sequence shown here is derived from an EMBL/GenBank/DDBJ whole genome shotgun (WGS) entry which is preliminary data.</text>
</comment>
<feature type="compositionally biased region" description="Polar residues" evidence="1">
    <location>
        <begin position="151"/>
        <end position="176"/>
    </location>
</feature>
<reference evidence="3" key="1">
    <citation type="submission" date="2023-07" db="EMBL/GenBank/DDBJ databases">
        <title>Sequencing the genomes of 1000 actinobacteria strains.</title>
        <authorList>
            <person name="Klenk H.-P."/>
        </authorList>
    </citation>
    <scope>NUCLEOTIDE SEQUENCE</scope>
    <source>
        <strain evidence="3">DSM 44707</strain>
    </source>
</reference>
<name>A0AAE4CEU2_9ACTN</name>
<keyword evidence="2" id="KW-0472">Membrane</keyword>
<organism evidence="3 4">
    <name type="scientific">Catenuloplanes atrovinosus</name>
    <dbReference type="NCBI Taxonomy" id="137266"/>
    <lineage>
        <taxon>Bacteria</taxon>
        <taxon>Bacillati</taxon>
        <taxon>Actinomycetota</taxon>
        <taxon>Actinomycetes</taxon>
        <taxon>Micromonosporales</taxon>
        <taxon>Micromonosporaceae</taxon>
        <taxon>Catenuloplanes</taxon>
    </lineage>
</organism>
<gene>
    <name evidence="3" type="ORF">J2S41_007172</name>
</gene>
<feature type="region of interest" description="Disordered" evidence="1">
    <location>
        <begin position="1"/>
        <end position="33"/>
    </location>
</feature>
<accession>A0AAE4CEU2</accession>
<proteinExistence type="predicted"/>
<feature type="compositionally biased region" description="Low complexity" evidence="1">
    <location>
        <begin position="1"/>
        <end position="12"/>
    </location>
</feature>
<keyword evidence="2" id="KW-1133">Transmembrane helix</keyword>
<dbReference type="RefSeq" id="WP_310374740.1">
    <property type="nucleotide sequence ID" value="NZ_JAVDYB010000001.1"/>
</dbReference>
<dbReference type="AlphaFoldDB" id="A0AAE4CEU2"/>
<keyword evidence="2" id="KW-0812">Transmembrane</keyword>
<evidence type="ECO:0000256" key="1">
    <source>
        <dbReference type="SAM" id="MobiDB-lite"/>
    </source>
</evidence>
<evidence type="ECO:0000313" key="3">
    <source>
        <dbReference type="EMBL" id="MDR7280394.1"/>
    </source>
</evidence>